<gene>
    <name evidence="1" type="ORF">TPAB3V08_LOCUS7868</name>
</gene>
<dbReference type="EMBL" id="CAJPIN010013994">
    <property type="protein sequence ID" value="CAG2060912.1"/>
    <property type="molecule type" value="Genomic_DNA"/>
</dbReference>
<organism evidence="1 2">
    <name type="scientific">Timema podura</name>
    <name type="common">Walking stick</name>
    <dbReference type="NCBI Taxonomy" id="61482"/>
    <lineage>
        <taxon>Eukaryota</taxon>
        <taxon>Metazoa</taxon>
        <taxon>Ecdysozoa</taxon>
        <taxon>Arthropoda</taxon>
        <taxon>Hexapoda</taxon>
        <taxon>Insecta</taxon>
        <taxon>Pterygota</taxon>
        <taxon>Neoptera</taxon>
        <taxon>Polyneoptera</taxon>
        <taxon>Phasmatodea</taxon>
        <taxon>Timematodea</taxon>
        <taxon>Timematoidea</taxon>
        <taxon>Timematidae</taxon>
        <taxon>Timema</taxon>
    </lineage>
</organism>
<protein>
    <submittedName>
        <fullName evidence="1">Uncharacterized protein</fullName>
    </submittedName>
</protein>
<reference evidence="1" key="1">
    <citation type="submission" date="2021-03" db="EMBL/GenBank/DDBJ databases">
        <authorList>
            <person name="Tran Van P."/>
        </authorList>
    </citation>
    <scope>NUCLEOTIDE SEQUENCE</scope>
</reference>
<keyword evidence="2" id="KW-1185">Reference proteome</keyword>
<proteinExistence type="predicted"/>
<accession>A0ABN7P4S3</accession>
<evidence type="ECO:0000313" key="2">
    <source>
        <dbReference type="Proteomes" id="UP001153148"/>
    </source>
</evidence>
<name>A0ABN7P4S3_TIMPD</name>
<comment type="caution">
    <text evidence="1">The sequence shown here is derived from an EMBL/GenBank/DDBJ whole genome shotgun (WGS) entry which is preliminary data.</text>
</comment>
<sequence>MRTDTKFPNSDQEASVIISPLHKTMPHIGNNVLKVRIVKYYMKTLFTTSTALDVRETRKVEAMEMKSVRELGYSKDRR</sequence>
<dbReference type="Proteomes" id="UP001153148">
    <property type="component" value="Unassembled WGS sequence"/>
</dbReference>
<evidence type="ECO:0000313" key="1">
    <source>
        <dbReference type="EMBL" id="CAG2060912.1"/>
    </source>
</evidence>